<name>A0ABP6QMQ2_9ACTN</name>
<sequence length="59" mass="6559">MTIWRKSSYTGSGNDEVCVEVASLSGGIGVRDSKHRERGRLELRRDAFAGLLEHLKTRG</sequence>
<proteinExistence type="predicted"/>
<dbReference type="Pfam" id="PF04149">
    <property type="entry name" value="DUF397"/>
    <property type="match status" value="1"/>
</dbReference>
<reference evidence="3" key="1">
    <citation type="journal article" date="2019" name="Int. J. Syst. Evol. Microbiol.">
        <title>The Global Catalogue of Microorganisms (GCM) 10K type strain sequencing project: providing services to taxonomists for standard genome sequencing and annotation.</title>
        <authorList>
            <consortium name="The Broad Institute Genomics Platform"/>
            <consortium name="The Broad Institute Genome Sequencing Center for Infectious Disease"/>
            <person name="Wu L."/>
            <person name="Ma J."/>
        </authorList>
    </citation>
    <scope>NUCLEOTIDE SEQUENCE [LARGE SCALE GENOMIC DNA]</scope>
    <source>
        <strain evidence="3">JCM 9377</strain>
    </source>
</reference>
<protein>
    <recommendedName>
        <fullName evidence="1">DUF397 domain-containing protein</fullName>
    </recommendedName>
</protein>
<evidence type="ECO:0000259" key="1">
    <source>
        <dbReference type="Pfam" id="PF04149"/>
    </source>
</evidence>
<gene>
    <name evidence="2" type="ORF">GCM10010468_81110</name>
</gene>
<organism evidence="2 3">
    <name type="scientific">Actinocorallia longicatena</name>
    <dbReference type="NCBI Taxonomy" id="111803"/>
    <lineage>
        <taxon>Bacteria</taxon>
        <taxon>Bacillati</taxon>
        <taxon>Actinomycetota</taxon>
        <taxon>Actinomycetes</taxon>
        <taxon>Streptosporangiales</taxon>
        <taxon>Thermomonosporaceae</taxon>
        <taxon>Actinocorallia</taxon>
    </lineage>
</organism>
<evidence type="ECO:0000313" key="3">
    <source>
        <dbReference type="Proteomes" id="UP001501237"/>
    </source>
</evidence>
<evidence type="ECO:0000313" key="2">
    <source>
        <dbReference type="EMBL" id="GAA3243120.1"/>
    </source>
</evidence>
<dbReference type="EMBL" id="BAAAUV010000056">
    <property type="protein sequence ID" value="GAA3243120.1"/>
    <property type="molecule type" value="Genomic_DNA"/>
</dbReference>
<comment type="caution">
    <text evidence="2">The sequence shown here is derived from an EMBL/GenBank/DDBJ whole genome shotgun (WGS) entry which is preliminary data.</text>
</comment>
<dbReference type="InterPro" id="IPR007278">
    <property type="entry name" value="DUF397"/>
</dbReference>
<dbReference type="RefSeq" id="WP_344840037.1">
    <property type="nucleotide sequence ID" value="NZ_BAAAUV010000056.1"/>
</dbReference>
<keyword evidence="3" id="KW-1185">Reference proteome</keyword>
<feature type="domain" description="DUF397" evidence="1">
    <location>
        <begin position="4"/>
        <end position="56"/>
    </location>
</feature>
<accession>A0ABP6QMQ2</accession>
<dbReference type="Proteomes" id="UP001501237">
    <property type="component" value="Unassembled WGS sequence"/>
</dbReference>